<evidence type="ECO:0000313" key="2">
    <source>
        <dbReference type="EMBL" id="PWN27565.1"/>
    </source>
</evidence>
<gene>
    <name evidence="2" type="ORF">BDZ90DRAFT_279894</name>
</gene>
<protein>
    <submittedName>
        <fullName evidence="2">Uncharacterized protein</fullName>
    </submittedName>
</protein>
<dbReference type="Proteomes" id="UP000245884">
    <property type="component" value="Unassembled WGS sequence"/>
</dbReference>
<dbReference type="AlphaFoldDB" id="A0A316UWR5"/>
<proteinExistence type="predicted"/>
<feature type="region of interest" description="Disordered" evidence="1">
    <location>
        <begin position="1"/>
        <end position="105"/>
    </location>
</feature>
<feature type="compositionally biased region" description="Low complexity" evidence="1">
    <location>
        <begin position="58"/>
        <end position="72"/>
    </location>
</feature>
<dbReference type="RefSeq" id="XP_025362177.1">
    <property type="nucleotide sequence ID" value="XM_025509221.1"/>
</dbReference>
<evidence type="ECO:0000256" key="1">
    <source>
        <dbReference type="SAM" id="MobiDB-lite"/>
    </source>
</evidence>
<accession>A0A316UWR5</accession>
<feature type="compositionally biased region" description="Basic and acidic residues" evidence="1">
    <location>
        <begin position="33"/>
        <end position="42"/>
    </location>
</feature>
<dbReference type="EMBL" id="KZ819668">
    <property type="protein sequence ID" value="PWN27565.1"/>
    <property type="molecule type" value="Genomic_DNA"/>
</dbReference>
<evidence type="ECO:0000313" key="3">
    <source>
        <dbReference type="Proteomes" id="UP000245884"/>
    </source>
</evidence>
<organism evidence="2 3">
    <name type="scientific">Jaminaea rosea</name>
    <dbReference type="NCBI Taxonomy" id="1569628"/>
    <lineage>
        <taxon>Eukaryota</taxon>
        <taxon>Fungi</taxon>
        <taxon>Dikarya</taxon>
        <taxon>Basidiomycota</taxon>
        <taxon>Ustilaginomycotina</taxon>
        <taxon>Exobasidiomycetes</taxon>
        <taxon>Microstromatales</taxon>
        <taxon>Microstromatales incertae sedis</taxon>
        <taxon>Jaminaea</taxon>
    </lineage>
</organism>
<sequence length="216" mass="23385">MSSPYDGSDDEIRESDTDTLAAHRLTSTWVAAKSDDLEKYGDDGGSESNSEVDELMTSASSSLSELSAGGESDVQVGEQDGEQAGEPIGEQASVGTEPSSEEASDPGIQLNVAAHADAIPANANLYPPGYFSQHLQITMWIDAYNLFRFRWTSSWGHEFLRVTPLGSPISIWRELLGTSNAPIPTTITSIDFPGSGARFRRIPPSHGYWDLEMLNN</sequence>
<reference evidence="2 3" key="1">
    <citation type="journal article" date="2018" name="Mol. Biol. Evol.">
        <title>Broad Genomic Sampling Reveals a Smut Pathogenic Ancestry of the Fungal Clade Ustilaginomycotina.</title>
        <authorList>
            <person name="Kijpornyongpan T."/>
            <person name="Mondo S.J."/>
            <person name="Barry K."/>
            <person name="Sandor L."/>
            <person name="Lee J."/>
            <person name="Lipzen A."/>
            <person name="Pangilinan J."/>
            <person name="LaButti K."/>
            <person name="Hainaut M."/>
            <person name="Henrissat B."/>
            <person name="Grigoriev I.V."/>
            <person name="Spatafora J.W."/>
            <person name="Aime M.C."/>
        </authorList>
    </citation>
    <scope>NUCLEOTIDE SEQUENCE [LARGE SCALE GENOMIC DNA]</scope>
    <source>
        <strain evidence="2 3">MCA 5214</strain>
    </source>
</reference>
<dbReference type="GeneID" id="37031044"/>
<keyword evidence="3" id="KW-1185">Reference proteome</keyword>
<name>A0A316UWR5_9BASI</name>